<reference evidence="1 2" key="1">
    <citation type="journal article" date="2016" name="Int. J. Syst. Evol. Microbiol.">
        <title>Pontibacter aydingkolensis sp. nov., isolated from soil of a salt lake.</title>
        <authorList>
            <person name="Osman G."/>
            <person name="Zhang T."/>
            <person name="Lou K."/>
            <person name="Gao Y."/>
            <person name="Chang W."/>
            <person name="Lin Q."/>
            <person name="Yang H.M."/>
            <person name="Huo X.D."/>
            <person name="Wang N."/>
        </authorList>
    </citation>
    <scope>NUCLEOTIDE SEQUENCE [LARGE SCALE GENOMIC DNA]</scope>
    <source>
        <strain evidence="1 2">KACC 19255</strain>
    </source>
</reference>
<dbReference type="EMBL" id="JAHYXK010000014">
    <property type="protein sequence ID" value="MBW7468422.1"/>
    <property type="molecule type" value="Genomic_DNA"/>
</dbReference>
<comment type="caution">
    <text evidence="1">The sequence shown here is derived from an EMBL/GenBank/DDBJ whole genome shotgun (WGS) entry which is preliminary data.</text>
</comment>
<protein>
    <recommendedName>
        <fullName evidence="3">Phosphoribosylpyrophosphate synthetase</fullName>
    </recommendedName>
</protein>
<evidence type="ECO:0000313" key="1">
    <source>
        <dbReference type="EMBL" id="MBW7468422.1"/>
    </source>
</evidence>
<dbReference type="RefSeq" id="WP_219878295.1">
    <property type="nucleotide sequence ID" value="NZ_JAHYXK010000014.1"/>
</dbReference>
<sequence length="111" mass="12697">MQDKEELTSMVKVLTNLRKEGYTEDYKITDDGMMCTINGKESFGPEQVNIVNFYRFEGESNPDDMAILYVIETDSGHKGTITDAYGTYADELVENFMKQAKDFGKNIDKRN</sequence>
<dbReference type="Proteomes" id="UP000813018">
    <property type="component" value="Unassembled WGS sequence"/>
</dbReference>
<evidence type="ECO:0000313" key="2">
    <source>
        <dbReference type="Proteomes" id="UP000813018"/>
    </source>
</evidence>
<proteinExistence type="predicted"/>
<keyword evidence="2" id="KW-1185">Reference proteome</keyword>
<gene>
    <name evidence="1" type="ORF">K0O23_15200</name>
</gene>
<name>A0ABS7CX71_9BACT</name>
<accession>A0ABS7CX71</accession>
<organism evidence="1 2">
    <name type="scientific">Pontibacter aydingkolensis</name>
    <dbReference type="NCBI Taxonomy" id="1911536"/>
    <lineage>
        <taxon>Bacteria</taxon>
        <taxon>Pseudomonadati</taxon>
        <taxon>Bacteroidota</taxon>
        <taxon>Cytophagia</taxon>
        <taxon>Cytophagales</taxon>
        <taxon>Hymenobacteraceae</taxon>
        <taxon>Pontibacter</taxon>
    </lineage>
</organism>
<evidence type="ECO:0008006" key="3">
    <source>
        <dbReference type="Google" id="ProtNLM"/>
    </source>
</evidence>